<keyword evidence="3" id="KW-0217">Developmental protein</keyword>
<dbReference type="WBParaSite" id="Pan_g2552.t1">
    <property type="protein sequence ID" value="Pan_g2552.t1"/>
    <property type="gene ID" value="Pan_g2552"/>
</dbReference>
<dbReference type="AlphaFoldDB" id="A0A7E4ZXX9"/>
<feature type="compositionally biased region" description="Low complexity" evidence="9">
    <location>
        <begin position="30"/>
        <end position="49"/>
    </location>
</feature>
<dbReference type="SUPFAM" id="SSF46689">
    <property type="entry name" value="Homeodomain-like"/>
    <property type="match status" value="1"/>
</dbReference>
<evidence type="ECO:0000256" key="6">
    <source>
        <dbReference type="ARBA" id="ARBA00023242"/>
    </source>
</evidence>
<evidence type="ECO:0000259" key="10">
    <source>
        <dbReference type="PROSITE" id="PS50071"/>
    </source>
</evidence>
<dbReference type="InterPro" id="IPR001356">
    <property type="entry name" value="HD"/>
</dbReference>
<feature type="compositionally biased region" description="Polar residues" evidence="9">
    <location>
        <begin position="339"/>
        <end position="349"/>
    </location>
</feature>
<dbReference type="Gene3D" id="1.10.10.60">
    <property type="entry name" value="Homeodomain-like"/>
    <property type="match status" value="1"/>
</dbReference>
<dbReference type="SMART" id="SM00389">
    <property type="entry name" value="HOX"/>
    <property type="match status" value="1"/>
</dbReference>
<dbReference type="Pfam" id="PF16878">
    <property type="entry name" value="SIX1_SD"/>
    <property type="match status" value="1"/>
</dbReference>
<dbReference type="GO" id="GO:0005634">
    <property type="term" value="C:nucleus"/>
    <property type="evidence" value="ECO:0007669"/>
    <property type="project" value="UniProtKB-SubCell"/>
</dbReference>
<dbReference type="InterPro" id="IPR031701">
    <property type="entry name" value="SIX1_SD"/>
</dbReference>
<dbReference type="PROSITE" id="PS50071">
    <property type="entry name" value="HOMEOBOX_2"/>
    <property type="match status" value="1"/>
</dbReference>
<feature type="region of interest" description="Disordered" evidence="9">
    <location>
        <begin position="25"/>
        <end position="74"/>
    </location>
</feature>
<proteinExistence type="inferred from homology"/>
<evidence type="ECO:0000256" key="5">
    <source>
        <dbReference type="ARBA" id="ARBA00023155"/>
    </source>
</evidence>
<dbReference type="Proteomes" id="UP000492821">
    <property type="component" value="Unassembled WGS sequence"/>
</dbReference>
<feature type="domain" description="Homeobox" evidence="10">
    <location>
        <begin position="231"/>
        <end position="291"/>
    </location>
</feature>
<feature type="compositionally biased region" description="Low complexity" evidence="9">
    <location>
        <begin position="493"/>
        <end position="507"/>
    </location>
</feature>
<feature type="compositionally biased region" description="Polar residues" evidence="9">
    <location>
        <begin position="55"/>
        <end position="74"/>
    </location>
</feature>
<sequence>MNMNPEIARFMAQYMSSVVSGVPQITPDTATSARNTSASPRASASPHSSVDAGSPPQSASPSNVATPTSTPNNPMEQFQALWQMMAARSAGSAPGAPFMGGGLFPGMQPQGSFMNPQEVMQIVKRCEQLEENNDIEGLRAFWFTIPRPLPLELAHNDSILRARALFCFHTGDYAEMYRILENHQFAGNHQKLQTMWYEARYTEAAKQRGRNLGPVDKYRVRKKFPLPRTIWDGEQKTHCFKERTRSTLRKHYLEDPYPNPAKKKDLANQTGLTPMQVGNWFKNRRQRDRAAAAKNKQNGNVIDAANRHGMEATPSEDSDSEDFNSPGTPMSDSDEQPKDFSQASTSKTLAGNPLGMPMANSTPNPSMPFGFPGMMPMFGNPIFPQMMAPEGFQMLMQQFQRQMANPAFMQQMAAMQSLAVPPTADTGKQEAKEEVIDATPKKKTRISIDDILNQKTTPQKPKEEPLSEADENTTSDTTDQGTDDSLVKPAVSPAPTEPSNTSTSSSN</sequence>
<dbReference type="InterPro" id="IPR009057">
    <property type="entry name" value="Homeodomain-like_sf"/>
</dbReference>
<dbReference type="CDD" id="cd00086">
    <property type="entry name" value="homeodomain"/>
    <property type="match status" value="1"/>
</dbReference>
<name>A0A7E4ZXX9_PANRE</name>
<evidence type="ECO:0000256" key="8">
    <source>
        <dbReference type="RuleBase" id="RU000682"/>
    </source>
</evidence>
<feature type="region of interest" description="Disordered" evidence="9">
    <location>
        <begin position="424"/>
        <end position="507"/>
    </location>
</feature>
<accession>A0A7E4ZXX9</accession>
<evidence type="ECO:0000256" key="1">
    <source>
        <dbReference type="ARBA" id="ARBA00004123"/>
    </source>
</evidence>
<dbReference type="PANTHER" id="PTHR10390">
    <property type="entry name" value="HOMEOBOX PROTEIN SIX"/>
    <property type="match status" value="1"/>
</dbReference>
<comment type="subcellular location">
    <subcellularLocation>
        <location evidence="1 7 8">Nucleus</location>
    </subcellularLocation>
</comment>
<evidence type="ECO:0000256" key="2">
    <source>
        <dbReference type="ARBA" id="ARBA00008161"/>
    </source>
</evidence>
<keyword evidence="5 7" id="KW-0371">Homeobox</keyword>
<keyword evidence="11" id="KW-1185">Reference proteome</keyword>
<dbReference type="GO" id="GO:0000981">
    <property type="term" value="F:DNA-binding transcription factor activity, RNA polymerase II-specific"/>
    <property type="evidence" value="ECO:0007669"/>
    <property type="project" value="TreeGrafter"/>
</dbReference>
<dbReference type="FunFam" id="1.10.10.60:FF:000046">
    <property type="entry name" value="SIX homeobox 3"/>
    <property type="match status" value="1"/>
</dbReference>
<reference evidence="11" key="1">
    <citation type="journal article" date="2013" name="Genetics">
        <title>The draft genome and transcriptome of Panagrellus redivivus are shaped by the harsh demands of a free-living lifestyle.</title>
        <authorList>
            <person name="Srinivasan J."/>
            <person name="Dillman A.R."/>
            <person name="Macchietto M.G."/>
            <person name="Heikkinen L."/>
            <person name="Lakso M."/>
            <person name="Fracchia K.M."/>
            <person name="Antoshechkin I."/>
            <person name="Mortazavi A."/>
            <person name="Wong G."/>
            <person name="Sternberg P.W."/>
        </authorList>
    </citation>
    <scope>NUCLEOTIDE SEQUENCE [LARGE SCALE GENOMIC DNA]</scope>
    <source>
        <strain evidence="11">MT8872</strain>
    </source>
</reference>
<comment type="similarity">
    <text evidence="2">Belongs to the SIX/Sine oculis homeobox family.</text>
</comment>
<dbReference type="Pfam" id="PF00046">
    <property type="entry name" value="Homeodomain"/>
    <property type="match status" value="1"/>
</dbReference>
<dbReference type="PANTHER" id="PTHR10390:SF33">
    <property type="entry name" value="PROTEIN OPTIX"/>
    <property type="match status" value="1"/>
</dbReference>
<evidence type="ECO:0000256" key="7">
    <source>
        <dbReference type="PROSITE-ProRule" id="PRU00108"/>
    </source>
</evidence>
<keyword evidence="6 7" id="KW-0539">Nucleus</keyword>
<organism evidence="11 12">
    <name type="scientific">Panagrellus redivivus</name>
    <name type="common">Microworm</name>
    <dbReference type="NCBI Taxonomy" id="6233"/>
    <lineage>
        <taxon>Eukaryota</taxon>
        <taxon>Metazoa</taxon>
        <taxon>Ecdysozoa</taxon>
        <taxon>Nematoda</taxon>
        <taxon>Chromadorea</taxon>
        <taxon>Rhabditida</taxon>
        <taxon>Tylenchina</taxon>
        <taxon>Panagrolaimomorpha</taxon>
        <taxon>Panagrolaimoidea</taxon>
        <taxon>Panagrolaimidae</taxon>
        <taxon>Panagrellus</taxon>
    </lineage>
</organism>
<feature type="region of interest" description="Disordered" evidence="9">
    <location>
        <begin position="253"/>
        <end position="363"/>
    </location>
</feature>
<feature type="DNA-binding region" description="Homeobox" evidence="7">
    <location>
        <begin position="233"/>
        <end position="292"/>
    </location>
</feature>
<evidence type="ECO:0000256" key="3">
    <source>
        <dbReference type="ARBA" id="ARBA00022473"/>
    </source>
</evidence>
<dbReference type="GO" id="GO:0000978">
    <property type="term" value="F:RNA polymerase II cis-regulatory region sequence-specific DNA binding"/>
    <property type="evidence" value="ECO:0007669"/>
    <property type="project" value="TreeGrafter"/>
</dbReference>
<evidence type="ECO:0000313" key="12">
    <source>
        <dbReference type="WBParaSite" id="Pan_g2552.t1"/>
    </source>
</evidence>
<evidence type="ECO:0000256" key="9">
    <source>
        <dbReference type="SAM" id="MobiDB-lite"/>
    </source>
</evidence>
<keyword evidence="4 7" id="KW-0238">DNA-binding</keyword>
<evidence type="ECO:0000256" key="4">
    <source>
        <dbReference type="ARBA" id="ARBA00023125"/>
    </source>
</evidence>
<protein>
    <submittedName>
        <fullName evidence="12">Homeobox domain-containing protein</fullName>
    </submittedName>
</protein>
<dbReference type="GO" id="GO:0005667">
    <property type="term" value="C:transcription regulator complex"/>
    <property type="evidence" value="ECO:0007669"/>
    <property type="project" value="TreeGrafter"/>
</dbReference>
<feature type="compositionally biased region" description="Low complexity" evidence="9">
    <location>
        <begin position="474"/>
        <end position="484"/>
    </location>
</feature>
<reference evidence="12" key="2">
    <citation type="submission" date="2020-10" db="UniProtKB">
        <authorList>
            <consortium name="WormBaseParasite"/>
        </authorList>
    </citation>
    <scope>IDENTIFICATION</scope>
</reference>
<evidence type="ECO:0000313" key="11">
    <source>
        <dbReference type="Proteomes" id="UP000492821"/>
    </source>
</evidence>